<dbReference type="Pfam" id="PF03874">
    <property type="entry name" value="RNA_pol_Rpb4"/>
    <property type="match status" value="1"/>
</dbReference>
<dbReference type="SUPFAM" id="SSF47819">
    <property type="entry name" value="HRDC-like"/>
    <property type="match status" value="1"/>
</dbReference>
<gene>
    <name evidence="6" type="primary">RPB4_2</name>
    <name evidence="6" type="ORF">LTR91_007337</name>
</gene>
<dbReference type="AlphaFoldDB" id="A0AAN6QVB0"/>
<dbReference type="Proteomes" id="UP001175353">
    <property type="component" value="Unassembled WGS sequence"/>
</dbReference>
<dbReference type="GO" id="GO:0006352">
    <property type="term" value="P:DNA-templated transcription initiation"/>
    <property type="evidence" value="ECO:0007669"/>
    <property type="project" value="InterPro"/>
</dbReference>
<dbReference type="SMART" id="SM00657">
    <property type="entry name" value="RPOL4c"/>
    <property type="match status" value="1"/>
</dbReference>
<comment type="similarity">
    <text evidence="3">Belongs to the eukaryotic RPB4 RNA polymerase subunit family.</text>
</comment>
<organism evidence="6 7">
    <name type="scientific">Friedmanniomyces endolithicus</name>
    <dbReference type="NCBI Taxonomy" id="329885"/>
    <lineage>
        <taxon>Eukaryota</taxon>
        <taxon>Fungi</taxon>
        <taxon>Dikarya</taxon>
        <taxon>Ascomycota</taxon>
        <taxon>Pezizomycotina</taxon>
        <taxon>Dothideomycetes</taxon>
        <taxon>Dothideomycetidae</taxon>
        <taxon>Mycosphaerellales</taxon>
        <taxon>Teratosphaeriaceae</taxon>
        <taxon>Friedmanniomyces</taxon>
    </lineage>
</organism>
<keyword evidence="7" id="KW-1185">Reference proteome</keyword>
<dbReference type="GO" id="GO:0000166">
    <property type="term" value="F:nucleotide binding"/>
    <property type="evidence" value="ECO:0007669"/>
    <property type="project" value="InterPro"/>
</dbReference>
<comment type="caution">
    <text evidence="6">The sequence shown here is derived from an EMBL/GenBank/DDBJ whole genome shotgun (WGS) entry which is preliminary data.</text>
</comment>
<dbReference type="GO" id="GO:0030880">
    <property type="term" value="C:RNA polymerase complex"/>
    <property type="evidence" value="ECO:0007669"/>
    <property type="project" value="InterPro"/>
</dbReference>
<feature type="compositionally biased region" description="Polar residues" evidence="4">
    <location>
        <begin position="1"/>
        <end position="10"/>
    </location>
</feature>
<dbReference type="InterPro" id="IPR005574">
    <property type="entry name" value="Rpb4/RPC9"/>
</dbReference>
<dbReference type="InterPro" id="IPR045222">
    <property type="entry name" value="Rpb4-like"/>
</dbReference>
<evidence type="ECO:0000259" key="5">
    <source>
        <dbReference type="SMART" id="SM00657"/>
    </source>
</evidence>
<feature type="region of interest" description="Disordered" evidence="4">
    <location>
        <begin position="1"/>
        <end position="24"/>
    </location>
</feature>
<feature type="domain" description="RNA polymerase Rpb4/RPC9 core" evidence="5">
    <location>
        <begin position="32"/>
        <end position="168"/>
    </location>
</feature>
<keyword evidence="2" id="KW-0539">Nucleus</keyword>
<dbReference type="EMBL" id="JAUJLE010000052">
    <property type="protein sequence ID" value="KAK0995438.1"/>
    <property type="molecule type" value="Genomic_DNA"/>
</dbReference>
<protein>
    <submittedName>
        <fullName evidence="6">RNA polymerase B</fullName>
    </submittedName>
</protein>
<evidence type="ECO:0000313" key="6">
    <source>
        <dbReference type="EMBL" id="KAK0995438.1"/>
    </source>
</evidence>
<dbReference type="Gene3D" id="1.20.1250.40">
    <property type="match status" value="1"/>
</dbReference>
<dbReference type="InterPro" id="IPR006590">
    <property type="entry name" value="RNA_pol_Rpb4/RPC9_core"/>
</dbReference>
<sequence>MAGPTQTRPPTLSRARPPPTGDEEATTVLRLGDMDNTPCLSVAECHELLSRLAEKDSDGDNKRAGSSSDVYLKTREYVGMFARFKDSKTVTQVDAISSALLGKGAGGGVTAFERAQLVSGADEGFITATLCCDTAEEARTLIPSLEGKLDDEALQSVLDDISKLRDFS</sequence>
<dbReference type="InterPro" id="IPR038324">
    <property type="entry name" value="Rpb4/RPC9_sf"/>
</dbReference>
<dbReference type="PANTHER" id="PTHR21297">
    <property type="entry name" value="DNA-DIRECTED RNA POLYMERASE II"/>
    <property type="match status" value="1"/>
</dbReference>
<evidence type="ECO:0000256" key="3">
    <source>
        <dbReference type="ARBA" id="ARBA00025724"/>
    </source>
</evidence>
<dbReference type="GO" id="GO:0005634">
    <property type="term" value="C:nucleus"/>
    <property type="evidence" value="ECO:0007669"/>
    <property type="project" value="UniProtKB-SubCell"/>
</dbReference>
<proteinExistence type="inferred from homology"/>
<name>A0AAN6QVB0_9PEZI</name>
<dbReference type="InterPro" id="IPR010997">
    <property type="entry name" value="HRDC-like_sf"/>
</dbReference>
<evidence type="ECO:0000256" key="2">
    <source>
        <dbReference type="ARBA" id="ARBA00023242"/>
    </source>
</evidence>
<reference evidence="6" key="1">
    <citation type="submission" date="2023-06" db="EMBL/GenBank/DDBJ databases">
        <title>Black Yeasts Isolated from many extreme environments.</title>
        <authorList>
            <person name="Coleine C."/>
            <person name="Stajich J.E."/>
            <person name="Selbmann L."/>
        </authorList>
    </citation>
    <scope>NUCLEOTIDE SEQUENCE</scope>
    <source>
        <strain evidence="6">CCFEE 5200</strain>
    </source>
</reference>
<evidence type="ECO:0000313" key="7">
    <source>
        <dbReference type="Proteomes" id="UP001175353"/>
    </source>
</evidence>
<comment type="subcellular location">
    <subcellularLocation>
        <location evidence="1">Nucleus</location>
    </subcellularLocation>
</comment>
<accession>A0AAN6QVB0</accession>
<evidence type="ECO:0000256" key="1">
    <source>
        <dbReference type="ARBA" id="ARBA00004123"/>
    </source>
</evidence>
<evidence type="ECO:0000256" key="4">
    <source>
        <dbReference type="SAM" id="MobiDB-lite"/>
    </source>
</evidence>